<reference evidence="10 11" key="1">
    <citation type="submission" date="2010-02" db="EMBL/GenBank/DDBJ databases">
        <authorList>
            <person name="Weinstock G."/>
            <person name="Sodergren E."/>
            <person name="Clifton S."/>
            <person name="Fulton L."/>
            <person name="Fulton B."/>
            <person name="Courtney L."/>
            <person name="Fronick C."/>
            <person name="Harrison M."/>
            <person name="Strong C."/>
            <person name="Farmer C."/>
            <person name="Delahaunty K."/>
            <person name="Markovic C."/>
            <person name="Hall O."/>
            <person name="Minx P."/>
            <person name="Tomlinson C."/>
            <person name="Mitreva M."/>
            <person name="Nelson J."/>
            <person name="Hou S."/>
            <person name="Wollam A."/>
            <person name="Pepin K.H."/>
            <person name="Johnson M."/>
            <person name="Bhonagiri V."/>
            <person name="Zhang X."/>
            <person name="Suruliraj S."/>
            <person name="Warren W."/>
            <person name="Chinwalla A."/>
            <person name="Mardis E.R."/>
            <person name="Wilson R.K."/>
        </authorList>
    </citation>
    <scope>NUCLEOTIDE SEQUENCE [LARGE SCALE GENOMIC DNA]</scope>
    <source>
        <strain evidence="10 11">ATCC 23685</strain>
    </source>
</reference>
<keyword evidence="8" id="KW-0479">Metal-binding</keyword>
<accession>D4F2X5</accession>
<dbReference type="GO" id="GO:0003677">
    <property type="term" value="F:DNA binding"/>
    <property type="evidence" value="ECO:0007669"/>
    <property type="project" value="UniProtKB-KW"/>
</dbReference>
<evidence type="ECO:0000256" key="3">
    <source>
        <dbReference type="ARBA" id="ARBA00022771"/>
    </source>
</evidence>
<evidence type="ECO:0000256" key="1">
    <source>
        <dbReference type="ARBA" id="ARBA00022491"/>
    </source>
</evidence>
<evidence type="ECO:0000313" key="11">
    <source>
        <dbReference type="Proteomes" id="UP000003692"/>
    </source>
</evidence>
<keyword evidence="4 8" id="KW-0067">ATP-binding</keyword>
<dbReference type="Pfam" id="PF22811">
    <property type="entry name" value="Zn_ribbon_NrdR"/>
    <property type="match status" value="1"/>
</dbReference>
<feature type="zinc finger region" evidence="8">
    <location>
        <begin position="76"/>
        <end position="107"/>
    </location>
</feature>
<dbReference type="GO" id="GO:0008270">
    <property type="term" value="F:zinc ion binding"/>
    <property type="evidence" value="ECO:0007669"/>
    <property type="project" value="UniProtKB-UniRule"/>
</dbReference>
<dbReference type="HAMAP" id="MF_00440">
    <property type="entry name" value="NrdR"/>
    <property type="match status" value="1"/>
</dbReference>
<keyword evidence="5 8" id="KW-0805">Transcription regulation</keyword>
<dbReference type="InterPro" id="IPR005144">
    <property type="entry name" value="ATP-cone_dom"/>
</dbReference>
<evidence type="ECO:0000256" key="7">
    <source>
        <dbReference type="ARBA" id="ARBA00023163"/>
    </source>
</evidence>
<comment type="caution">
    <text evidence="10">The sequence shown here is derived from an EMBL/GenBank/DDBJ whole genome shotgun (WGS) entry which is preliminary data.</text>
</comment>
<comment type="cofactor">
    <cofactor evidence="8">
        <name>Zn(2+)</name>
        <dbReference type="ChEBI" id="CHEBI:29105"/>
    </cofactor>
    <text evidence="8">Binds 1 zinc ion.</text>
</comment>
<dbReference type="AlphaFoldDB" id="D4F2X5"/>
<proteinExistence type="inferred from homology"/>
<dbReference type="Pfam" id="PF03477">
    <property type="entry name" value="ATP-cone"/>
    <property type="match status" value="1"/>
</dbReference>
<comment type="similarity">
    <text evidence="8">Belongs to the NrdR family.</text>
</comment>
<keyword evidence="1 8" id="KW-0678">Repressor</keyword>
<protein>
    <recommendedName>
        <fullName evidence="8">Transcriptional repressor NrdR</fullName>
    </recommendedName>
</protein>
<dbReference type="Proteomes" id="UP000003692">
    <property type="component" value="Unassembled WGS sequence"/>
</dbReference>
<dbReference type="HOGENOM" id="CLU_108412_0_1_6"/>
<dbReference type="GO" id="GO:0005524">
    <property type="term" value="F:ATP binding"/>
    <property type="evidence" value="ECO:0007669"/>
    <property type="project" value="UniProtKB-UniRule"/>
</dbReference>
<comment type="function">
    <text evidence="8">Negatively regulates transcription of bacterial ribonucleotide reductase nrd genes and operons by binding to NrdR-boxes.</text>
</comment>
<name>D4F2X5_EDWTA</name>
<keyword evidence="2 8" id="KW-0547">Nucleotide-binding</keyword>
<evidence type="ECO:0000256" key="2">
    <source>
        <dbReference type="ARBA" id="ARBA00022741"/>
    </source>
</evidence>
<dbReference type="GO" id="GO:0045892">
    <property type="term" value="P:negative regulation of DNA-templated transcription"/>
    <property type="evidence" value="ECO:0007669"/>
    <property type="project" value="UniProtKB-UniRule"/>
</dbReference>
<evidence type="ECO:0000313" key="10">
    <source>
        <dbReference type="EMBL" id="EFE23891.1"/>
    </source>
</evidence>
<keyword evidence="7 8" id="KW-0804">Transcription</keyword>
<dbReference type="InterPro" id="IPR055173">
    <property type="entry name" value="NrdR-like_N"/>
</dbReference>
<dbReference type="InterPro" id="IPR003796">
    <property type="entry name" value="RNR_NrdR-like"/>
</dbReference>
<keyword evidence="8" id="KW-0862">Zinc</keyword>
<keyword evidence="6 8" id="KW-0238">DNA-binding</keyword>
<dbReference type="PANTHER" id="PTHR30455:SF2">
    <property type="entry name" value="TRANSCRIPTIONAL REPRESSOR NRDR"/>
    <property type="match status" value="1"/>
</dbReference>
<evidence type="ECO:0000256" key="5">
    <source>
        <dbReference type="ARBA" id="ARBA00023015"/>
    </source>
</evidence>
<dbReference type="NCBIfam" id="TIGR00244">
    <property type="entry name" value="transcriptional regulator NrdR"/>
    <property type="match status" value="1"/>
</dbReference>
<dbReference type="PROSITE" id="PS51161">
    <property type="entry name" value="ATP_CONE"/>
    <property type="match status" value="1"/>
</dbReference>
<organism evidence="10 11">
    <name type="scientific">Edwardsiella tarda ATCC 23685</name>
    <dbReference type="NCBI Taxonomy" id="500638"/>
    <lineage>
        <taxon>Bacteria</taxon>
        <taxon>Pseudomonadati</taxon>
        <taxon>Pseudomonadota</taxon>
        <taxon>Gammaproteobacteria</taxon>
        <taxon>Enterobacterales</taxon>
        <taxon>Hafniaceae</taxon>
        <taxon>Edwardsiella</taxon>
    </lineage>
</organism>
<gene>
    <name evidence="8 10" type="primary">nrdR</name>
    <name evidence="10" type="ORF">EDWATA_01076</name>
</gene>
<dbReference type="PANTHER" id="PTHR30455">
    <property type="entry name" value="TRANSCRIPTIONAL REPRESSOR NRDR"/>
    <property type="match status" value="1"/>
</dbReference>
<evidence type="ECO:0000259" key="9">
    <source>
        <dbReference type="PROSITE" id="PS51161"/>
    </source>
</evidence>
<sequence>MADFFIAEPGESPAGFSCIPWRAERGETQDEGGEKPIFVPFVVIFPTKRGMSPFVVSGVEGTLWRPRSRSGRVMHCPFCSAVDTKVIDSRLVGDGSQVRRRRQCLVCNERFTTFEVAELVMPRVVKSNGVREPFNEEKLRSGMLKALEKRPVNSDDVEMAISQIKSQLRATGEREVETKMVGNLVMDALKRLDKVAYIRFASVYRSFEDVREFGEEIARLQE</sequence>
<dbReference type="EMBL" id="ADGK01000048">
    <property type="protein sequence ID" value="EFE23891.1"/>
    <property type="molecule type" value="Genomic_DNA"/>
</dbReference>
<keyword evidence="3 8" id="KW-0863">Zinc-finger</keyword>
<evidence type="ECO:0000256" key="4">
    <source>
        <dbReference type="ARBA" id="ARBA00022840"/>
    </source>
</evidence>
<feature type="domain" description="ATP-cone" evidence="9">
    <location>
        <begin position="122"/>
        <end position="212"/>
    </location>
</feature>
<evidence type="ECO:0000256" key="6">
    <source>
        <dbReference type="ARBA" id="ARBA00023125"/>
    </source>
</evidence>
<evidence type="ECO:0000256" key="8">
    <source>
        <dbReference type="HAMAP-Rule" id="MF_00440"/>
    </source>
</evidence>